<dbReference type="GO" id="GO:0003735">
    <property type="term" value="F:structural constituent of ribosome"/>
    <property type="evidence" value="ECO:0007669"/>
    <property type="project" value="InterPro"/>
</dbReference>
<proteinExistence type="predicted"/>
<dbReference type="GO" id="GO:0005840">
    <property type="term" value="C:ribosome"/>
    <property type="evidence" value="ECO:0007669"/>
    <property type="project" value="UniProtKB-KW"/>
</dbReference>
<feature type="region of interest" description="Disordered" evidence="4">
    <location>
        <begin position="1"/>
        <end position="73"/>
    </location>
</feature>
<evidence type="ECO:0000256" key="1">
    <source>
        <dbReference type="ARBA" id="ARBA00022980"/>
    </source>
</evidence>
<protein>
    <recommendedName>
        <fullName evidence="3">Small ribosomal subunit protein bS18m</fullName>
    </recommendedName>
</protein>
<evidence type="ECO:0000256" key="2">
    <source>
        <dbReference type="ARBA" id="ARBA00023274"/>
    </source>
</evidence>
<accession>G9PB79</accession>
<dbReference type="SUPFAM" id="SSF46911">
    <property type="entry name" value="Ribosomal protein S18"/>
    <property type="match status" value="1"/>
</dbReference>
<dbReference type="eggNOG" id="KOG3162">
    <property type="taxonomic scope" value="Eukaryota"/>
</dbReference>
<dbReference type="InterPro" id="IPR001648">
    <property type="entry name" value="Ribosomal_bS18"/>
</dbReference>
<keyword evidence="1" id="KW-0689">Ribosomal protein</keyword>
<dbReference type="GO" id="GO:1990904">
    <property type="term" value="C:ribonucleoprotein complex"/>
    <property type="evidence" value="ECO:0007669"/>
    <property type="project" value="UniProtKB-KW"/>
</dbReference>
<evidence type="ECO:0000256" key="3">
    <source>
        <dbReference type="ARBA" id="ARBA00035264"/>
    </source>
</evidence>
<dbReference type="OMA" id="WDAGDVY"/>
<keyword evidence="6" id="KW-1185">Reference proteome</keyword>
<dbReference type="Proteomes" id="UP000005426">
    <property type="component" value="Unassembled WGS sequence"/>
</dbReference>
<evidence type="ECO:0000313" key="5">
    <source>
        <dbReference type="EMBL" id="EHK39628.1"/>
    </source>
</evidence>
<dbReference type="Pfam" id="PF01084">
    <property type="entry name" value="Ribosomal_S18"/>
    <property type="match status" value="1"/>
</dbReference>
<dbReference type="InterPro" id="IPR036870">
    <property type="entry name" value="Ribosomal_bS18_sf"/>
</dbReference>
<sequence>MPSLVPSPSAMRGLSIRAFSTTAAARAPPRGDSHQRHSSTSSLLSINNPTSSSRSSGPSRSGQSAHKPSEAASDLMTRYKRVGQTSLRNKQTQLDMMRNQKNSNDYLKQMPRRWDAGDVYSPHDMSPVEMQKWRKRSPRGGDVVDALGIRPLDMYKNFSLIQEFTSTSGQITHSSGTSLRPVNQRKIAKMIRRVQGMGLYPTIHAHPEMVRDNFFPERR</sequence>
<comment type="caution">
    <text evidence="5">The sequence shown here is derived from an EMBL/GenBank/DDBJ whole genome shotgun (WGS) entry which is preliminary data.</text>
</comment>
<dbReference type="KEGG" id="tatv:25778288"/>
<dbReference type="AlphaFoldDB" id="G9PB79"/>
<feature type="compositionally biased region" description="Low complexity" evidence="4">
    <location>
        <begin position="45"/>
        <end position="64"/>
    </location>
</feature>
<evidence type="ECO:0000256" key="4">
    <source>
        <dbReference type="SAM" id="MobiDB-lite"/>
    </source>
</evidence>
<dbReference type="OrthoDB" id="21463at2759"/>
<evidence type="ECO:0000313" key="6">
    <source>
        <dbReference type="Proteomes" id="UP000005426"/>
    </source>
</evidence>
<keyword evidence="2" id="KW-0687">Ribonucleoprotein</keyword>
<dbReference type="STRING" id="452589.G9PB79"/>
<organism evidence="5 6">
    <name type="scientific">Hypocrea atroviridis (strain ATCC 20476 / IMI 206040)</name>
    <name type="common">Trichoderma atroviride</name>
    <dbReference type="NCBI Taxonomy" id="452589"/>
    <lineage>
        <taxon>Eukaryota</taxon>
        <taxon>Fungi</taxon>
        <taxon>Dikarya</taxon>
        <taxon>Ascomycota</taxon>
        <taxon>Pezizomycotina</taxon>
        <taxon>Sordariomycetes</taxon>
        <taxon>Hypocreomycetidae</taxon>
        <taxon>Hypocreales</taxon>
        <taxon>Hypocreaceae</taxon>
        <taxon>Trichoderma</taxon>
    </lineage>
</organism>
<name>G9PB79_HYPAI</name>
<gene>
    <name evidence="5" type="ORF">TRIATDRAFT_231707</name>
</gene>
<dbReference type="EMBL" id="ABDG02000029">
    <property type="protein sequence ID" value="EHK39628.1"/>
    <property type="molecule type" value="Genomic_DNA"/>
</dbReference>
<dbReference type="HOGENOM" id="CLU_082177_0_0_1"/>
<dbReference type="Gene3D" id="4.10.640.10">
    <property type="entry name" value="Ribosomal protein S18"/>
    <property type="match status" value="1"/>
</dbReference>
<dbReference type="GeneID" id="25778288"/>
<dbReference type="GO" id="GO:0006412">
    <property type="term" value="P:translation"/>
    <property type="evidence" value="ECO:0007669"/>
    <property type="project" value="InterPro"/>
</dbReference>
<reference evidence="5 6" key="1">
    <citation type="journal article" date="2011" name="Genome Biol.">
        <title>Comparative genome sequence analysis underscores mycoparasitism as the ancestral life style of Trichoderma.</title>
        <authorList>
            <person name="Kubicek C.P."/>
            <person name="Herrera-Estrella A."/>
            <person name="Seidl-Seiboth V."/>
            <person name="Martinez D.A."/>
            <person name="Druzhinina I.S."/>
            <person name="Thon M."/>
            <person name="Zeilinger S."/>
            <person name="Casas-Flores S."/>
            <person name="Horwitz B.A."/>
            <person name="Mukherjee P.K."/>
            <person name="Mukherjee M."/>
            <person name="Kredics L."/>
            <person name="Alcaraz L.D."/>
            <person name="Aerts A."/>
            <person name="Antal Z."/>
            <person name="Atanasova L."/>
            <person name="Cervantes-Badillo M.G."/>
            <person name="Challacombe J."/>
            <person name="Chertkov O."/>
            <person name="McCluskey K."/>
            <person name="Coulpier F."/>
            <person name="Deshpande N."/>
            <person name="von Doehren H."/>
            <person name="Ebbole D.J."/>
            <person name="Esquivel-Naranjo E.U."/>
            <person name="Fekete E."/>
            <person name="Flipphi M."/>
            <person name="Glaser F."/>
            <person name="Gomez-Rodriguez E.Y."/>
            <person name="Gruber S."/>
            <person name="Han C."/>
            <person name="Henrissat B."/>
            <person name="Hermosa R."/>
            <person name="Hernandez-Onate M."/>
            <person name="Karaffa L."/>
            <person name="Kosti I."/>
            <person name="Le Crom S."/>
            <person name="Lindquist E."/>
            <person name="Lucas S."/>
            <person name="Luebeck M."/>
            <person name="Luebeck P.S."/>
            <person name="Margeot A."/>
            <person name="Metz B."/>
            <person name="Misra M."/>
            <person name="Nevalainen H."/>
            <person name="Omann M."/>
            <person name="Packer N."/>
            <person name="Perrone G."/>
            <person name="Uresti-Rivera E.E."/>
            <person name="Salamov A."/>
            <person name="Schmoll M."/>
            <person name="Seiboth B."/>
            <person name="Shapiro H."/>
            <person name="Sukno S."/>
            <person name="Tamayo-Ramos J.A."/>
            <person name="Tisch D."/>
            <person name="Wiest A."/>
            <person name="Wilkinson H.H."/>
            <person name="Zhang M."/>
            <person name="Coutinho P.M."/>
            <person name="Kenerley C.M."/>
            <person name="Monte E."/>
            <person name="Baker S.E."/>
            <person name="Grigoriev I.V."/>
        </authorList>
    </citation>
    <scope>NUCLEOTIDE SEQUENCE [LARGE SCALE GENOMIC DNA]</scope>
    <source>
        <strain evidence="6">ATCC 20476 / IMI 206040</strain>
    </source>
</reference>